<reference evidence="3" key="1">
    <citation type="submission" date="2022-11" db="EMBL/GenBank/DDBJ databases">
        <title>Marilongibacter aestuarii gen. nov., sp. nov., isolated from tidal flat sediment.</title>
        <authorList>
            <person name="Jiayan W."/>
        </authorList>
    </citation>
    <scope>NUCLEOTIDE SEQUENCE</scope>
    <source>
        <strain evidence="3">Z1-6</strain>
    </source>
</reference>
<accession>A0A9X3F5K2</accession>
<dbReference type="Proteomes" id="UP001145087">
    <property type="component" value="Unassembled WGS sequence"/>
</dbReference>
<evidence type="ECO:0000313" key="3">
    <source>
        <dbReference type="EMBL" id="MCY1719366.1"/>
    </source>
</evidence>
<dbReference type="SUPFAM" id="SSF48208">
    <property type="entry name" value="Six-hairpin glycosidases"/>
    <property type="match status" value="1"/>
</dbReference>
<dbReference type="GO" id="GO:0052757">
    <property type="term" value="F:chondroitin hydrolase activity"/>
    <property type="evidence" value="ECO:0007669"/>
    <property type="project" value="TreeGrafter"/>
</dbReference>
<dbReference type="InterPro" id="IPR012341">
    <property type="entry name" value="6hp_glycosidase-like_sf"/>
</dbReference>
<comment type="caution">
    <text evidence="3">The sequence shown here is derived from an EMBL/GenBank/DDBJ whole genome shotgun (WGS) entry which is preliminary data.</text>
</comment>
<dbReference type="GO" id="GO:0000272">
    <property type="term" value="P:polysaccharide catabolic process"/>
    <property type="evidence" value="ECO:0007669"/>
    <property type="project" value="TreeGrafter"/>
</dbReference>
<organism evidence="3 4">
    <name type="scientific">Draconibacterium aestuarii</name>
    <dbReference type="NCBI Taxonomy" id="2998507"/>
    <lineage>
        <taxon>Bacteria</taxon>
        <taxon>Pseudomonadati</taxon>
        <taxon>Bacteroidota</taxon>
        <taxon>Bacteroidia</taxon>
        <taxon>Marinilabiliales</taxon>
        <taxon>Prolixibacteraceae</taxon>
        <taxon>Draconibacterium</taxon>
    </lineage>
</organism>
<keyword evidence="4" id="KW-1185">Reference proteome</keyword>
<protein>
    <submittedName>
        <fullName evidence="3">Glycoside hydrolase family 88 protein</fullName>
    </submittedName>
</protein>
<dbReference type="AlphaFoldDB" id="A0A9X3F5K2"/>
<evidence type="ECO:0000256" key="2">
    <source>
        <dbReference type="ARBA" id="ARBA00038358"/>
    </source>
</evidence>
<dbReference type="InterPro" id="IPR008928">
    <property type="entry name" value="6-hairpin_glycosidase_sf"/>
</dbReference>
<gene>
    <name evidence="3" type="ORF">OU798_03380</name>
</gene>
<dbReference type="PROSITE" id="PS51257">
    <property type="entry name" value="PROKAR_LIPOPROTEIN"/>
    <property type="match status" value="1"/>
</dbReference>
<dbReference type="InterPro" id="IPR052369">
    <property type="entry name" value="UG_Glycosaminoglycan_Hydrolase"/>
</dbReference>
<evidence type="ECO:0000313" key="4">
    <source>
        <dbReference type="Proteomes" id="UP001145087"/>
    </source>
</evidence>
<comment type="similarity">
    <text evidence="2">Belongs to the glycosyl hydrolase 88 family.</text>
</comment>
<proteinExistence type="inferred from homology"/>
<sequence length="413" mass="47469">MLRFFSVLCVLALLAGCTAKEKGKGKESFDTMGFIAKQFDNTLATESNPTKIPRTIIEDGSLKTVGIYNWTSGFFAGNLWYMYELTKDDKWKNEAIKWTEALDTIQYWSGNHDVGFMMYCSYGNGLKFDGLDYKDILVQTAESLSKRYSEKTKAIKSWNYRKAWDGKTEWFYPVIIDNMMNLELLFEASILSGNQKYHDIAVQHAKTTMKNHYRDDYSCYHVIDYDTITGEVLDKATCQGFTDESSWARGQAWGLYGYVLCYRYTQDEQYLKFAENIAGYMLNHKNLPEDMIPLWDYNVADEGFTPEWSYNAADYPEIPRDASAAAITASALYELSTYSGKEKEYLEAADKIINSLLSPDYLAVDGKNKYFILNHSVGSIPHGAEIDVPLVYADYYLLESMYRKEKLEKGEKF</sequence>
<name>A0A9X3F5K2_9BACT</name>
<evidence type="ECO:0000256" key="1">
    <source>
        <dbReference type="ARBA" id="ARBA00022801"/>
    </source>
</evidence>
<dbReference type="PANTHER" id="PTHR36845">
    <property type="entry name" value="HYDROLASE, PUTATIVE (AFU_ORTHOLOGUE AFUA_7G05090)-RELATED"/>
    <property type="match status" value="1"/>
</dbReference>
<dbReference type="Gene3D" id="1.50.10.10">
    <property type="match status" value="1"/>
</dbReference>
<keyword evidence="1 3" id="KW-0378">Hydrolase</keyword>
<dbReference type="EMBL" id="JAPOHD010000007">
    <property type="protein sequence ID" value="MCY1719366.1"/>
    <property type="molecule type" value="Genomic_DNA"/>
</dbReference>
<dbReference type="RefSeq" id="WP_343331704.1">
    <property type="nucleotide sequence ID" value="NZ_JAPOHD010000007.1"/>
</dbReference>
<dbReference type="PANTHER" id="PTHR36845:SF1">
    <property type="entry name" value="HYDROLASE, PUTATIVE (AFU_ORTHOLOGUE AFUA_7G05090)-RELATED"/>
    <property type="match status" value="1"/>
</dbReference>